<dbReference type="InterPro" id="IPR014284">
    <property type="entry name" value="RNA_pol_sigma-70_dom"/>
</dbReference>
<feature type="domain" description="RNA polymerase sigma-70 region 2" evidence="5">
    <location>
        <begin position="19"/>
        <end position="85"/>
    </location>
</feature>
<dbReference type="Pfam" id="PF04542">
    <property type="entry name" value="Sigma70_r2"/>
    <property type="match status" value="1"/>
</dbReference>
<dbReference type="InterPro" id="IPR013324">
    <property type="entry name" value="RNA_pol_sigma_r3/r4-like"/>
</dbReference>
<dbReference type="RefSeq" id="WP_143185408.1">
    <property type="nucleotide sequence ID" value="NZ_FQYR01000010.1"/>
</dbReference>
<organism evidence="6 7">
    <name type="scientific">Rubritalea squalenifaciens DSM 18772</name>
    <dbReference type="NCBI Taxonomy" id="1123071"/>
    <lineage>
        <taxon>Bacteria</taxon>
        <taxon>Pseudomonadati</taxon>
        <taxon>Verrucomicrobiota</taxon>
        <taxon>Verrucomicrobiia</taxon>
        <taxon>Verrucomicrobiales</taxon>
        <taxon>Rubritaleaceae</taxon>
        <taxon>Rubritalea</taxon>
    </lineage>
</organism>
<evidence type="ECO:0000256" key="3">
    <source>
        <dbReference type="ARBA" id="ARBA00023082"/>
    </source>
</evidence>
<dbReference type="NCBIfam" id="TIGR02989">
    <property type="entry name" value="Sig-70_gvs1"/>
    <property type="match status" value="1"/>
</dbReference>
<evidence type="ECO:0000256" key="2">
    <source>
        <dbReference type="ARBA" id="ARBA00023015"/>
    </source>
</evidence>
<dbReference type="InParanoid" id="A0A1M6SS41"/>
<evidence type="ECO:0000256" key="4">
    <source>
        <dbReference type="ARBA" id="ARBA00023163"/>
    </source>
</evidence>
<dbReference type="GO" id="GO:0016987">
    <property type="term" value="F:sigma factor activity"/>
    <property type="evidence" value="ECO:0007669"/>
    <property type="project" value="UniProtKB-KW"/>
</dbReference>
<evidence type="ECO:0000259" key="5">
    <source>
        <dbReference type="Pfam" id="PF04542"/>
    </source>
</evidence>
<evidence type="ECO:0000313" key="6">
    <source>
        <dbReference type="EMBL" id="SHK47489.1"/>
    </source>
</evidence>
<dbReference type="Gene3D" id="1.10.10.10">
    <property type="entry name" value="Winged helix-like DNA-binding domain superfamily/Winged helix DNA-binding domain"/>
    <property type="match status" value="1"/>
</dbReference>
<sequence length="182" mass="21008">MFQRKSKSPQPSAEFVCLLTEYQADLWAYIIAQLPGCQDVADILQKTNLALWTKQDQFELGTNFKAWAFRVARFEVLAYLKKSKRGSWLVFREELAETIASESADEMDSSMERLPYLDACMQQLRPEDQQLLKHRYQANAPLEDYAQKTGRSVSSLSVTLYRLRAALRSCIKEKLQEERGNA</sequence>
<dbReference type="GO" id="GO:0006352">
    <property type="term" value="P:DNA-templated transcription initiation"/>
    <property type="evidence" value="ECO:0007669"/>
    <property type="project" value="InterPro"/>
</dbReference>
<gene>
    <name evidence="6" type="ORF">SAMN02745181_3878</name>
</gene>
<dbReference type="Proteomes" id="UP000184510">
    <property type="component" value="Unassembled WGS sequence"/>
</dbReference>
<keyword evidence="2" id="KW-0805">Transcription regulation</keyword>
<keyword evidence="3" id="KW-0731">Sigma factor</keyword>
<evidence type="ECO:0000256" key="1">
    <source>
        <dbReference type="ARBA" id="ARBA00010641"/>
    </source>
</evidence>
<comment type="similarity">
    <text evidence="1">Belongs to the sigma-70 factor family. ECF subfamily.</text>
</comment>
<dbReference type="AlphaFoldDB" id="A0A1M6SS41"/>
<keyword evidence="7" id="KW-1185">Reference proteome</keyword>
<dbReference type="NCBIfam" id="TIGR02937">
    <property type="entry name" value="sigma70-ECF"/>
    <property type="match status" value="1"/>
</dbReference>
<dbReference type="PANTHER" id="PTHR43133">
    <property type="entry name" value="RNA POLYMERASE ECF-TYPE SIGMA FACTO"/>
    <property type="match status" value="1"/>
</dbReference>
<dbReference type="Gene3D" id="1.10.1740.10">
    <property type="match status" value="1"/>
</dbReference>
<dbReference type="InterPro" id="IPR014331">
    <property type="entry name" value="RNA_pol_sigma70_ECF_RHOBA"/>
</dbReference>
<dbReference type="InterPro" id="IPR013325">
    <property type="entry name" value="RNA_pol_sigma_r2"/>
</dbReference>
<dbReference type="PANTHER" id="PTHR43133:SF51">
    <property type="entry name" value="RNA POLYMERASE SIGMA FACTOR"/>
    <property type="match status" value="1"/>
</dbReference>
<evidence type="ECO:0000313" key="7">
    <source>
        <dbReference type="Proteomes" id="UP000184510"/>
    </source>
</evidence>
<reference evidence="6 7" key="1">
    <citation type="submission" date="2016-11" db="EMBL/GenBank/DDBJ databases">
        <authorList>
            <person name="Jaros S."/>
            <person name="Januszkiewicz K."/>
            <person name="Wedrychowicz H."/>
        </authorList>
    </citation>
    <scope>NUCLEOTIDE SEQUENCE [LARGE SCALE GENOMIC DNA]</scope>
    <source>
        <strain evidence="6 7">DSM 18772</strain>
    </source>
</reference>
<dbReference type="EMBL" id="FQYR01000010">
    <property type="protein sequence ID" value="SHK47489.1"/>
    <property type="molecule type" value="Genomic_DNA"/>
</dbReference>
<dbReference type="SUPFAM" id="SSF88946">
    <property type="entry name" value="Sigma2 domain of RNA polymerase sigma factors"/>
    <property type="match status" value="1"/>
</dbReference>
<keyword evidence="4" id="KW-0804">Transcription</keyword>
<protein>
    <submittedName>
        <fullName evidence="6">RNA polymerase sigma-70 factor, ECF subfamily</fullName>
    </submittedName>
</protein>
<proteinExistence type="inferred from homology"/>
<dbReference type="InterPro" id="IPR007627">
    <property type="entry name" value="RNA_pol_sigma70_r2"/>
</dbReference>
<dbReference type="STRING" id="1123071.SAMN02745181_3878"/>
<name>A0A1M6SS41_9BACT</name>
<dbReference type="InterPro" id="IPR039425">
    <property type="entry name" value="RNA_pol_sigma-70-like"/>
</dbReference>
<accession>A0A1M6SS41</accession>
<dbReference type="InterPro" id="IPR036388">
    <property type="entry name" value="WH-like_DNA-bd_sf"/>
</dbReference>
<dbReference type="SUPFAM" id="SSF88659">
    <property type="entry name" value="Sigma3 and sigma4 domains of RNA polymerase sigma factors"/>
    <property type="match status" value="1"/>
</dbReference>
<dbReference type="OrthoDB" id="6383365at2"/>